<reference evidence="1" key="1">
    <citation type="submission" date="2020-04" db="EMBL/GenBank/DDBJ databases">
        <authorList>
            <person name="Chiriac C."/>
            <person name="Salcher M."/>
            <person name="Ghai R."/>
            <person name="Kavagutti S V."/>
        </authorList>
    </citation>
    <scope>NUCLEOTIDE SEQUENCE</scope>
</reference>
<name>A0A6J5N714_9CAUD</name>
<gene>
    <name evidence="1" type="ORF">UFOVP653_23</name>
</gene>
<organism evidence="1">
    <name type="scientific">uncultured Caudovirales phage</name>
    <dbReference type="NCBI Taxonomy" id="2100421"/>
    <lineage>
        <taxon>Viruses</taxon>
        <taxon>Duplodnaviria</taxon>
        <taxon>Heunggongvirae</taxon>
        <taxon>Uroviricota</taxon>
        <taxon>Caudoviricetes</taxon>
        <taxon>Peduoviridae</taxon>
        <taxon>Maltschvirus</taxon>
        <taxon>Maltschvirus maltsch</taxon>
    </lineage>
</organism>
<dbReference type="EMBL" id="LR796613">
    <property type="protein sequence ID" value="CAB4154723.1"/>
    <property type="molecule type" value="Genomic_DNA"/>
</dbReference>
<evidence type="ECO:0000313" key="1">
    <source>
        <dbReference type="EMBL" id="CAB4154723.1"/>
    </source>
</evidence>
<evidence type="ECO:0008006" key="2">
    <source>
        <dbReference type="Google" id="ProtNLM"/>
    </source>
</evidence>
<sequence>MIAAVVAFLAGGCLGILCMCLMQISSSAQDADE</sequence>
<proteinExistence type="predicted"/>
<accession>A0A6J5N714</accession>
<protein>
    <recommendedName>
        <fullName evidence="2">DUF3789 domain-containing protein</fullName>
    </recommendedName>
</protein>